<dbReference type="AlphaFoldDB" id="A0AAW0NRG9"/>
<evidence type="ECO:0000256" key="2">
    <source>
        <dbReference type="SAM" id="MobiDB-lite"/>
    </source>
</evidence>
<sequence>MNRVRQLEEEVRALKDTILRQEALVNELLAHNSHVDAEKTALLIANRKQQDDIEKLSCLLSGAETECKSLTESYQHVKNTYLDDNSEKHSLMKRIEYMKKDADELKNIIDTRQAETDEIRKEAHHWRNRFETSERSLEEVRVQLSAAKQATEELNCKNSRMKEENKNLRQKMRSMEIGAKNQKTLTDQNETLQSEVDRLKQVLDKKQVDTEQLTNEVDQWKNRSEEGRRKNESLYHEVDQQKQVVEQQQVQIEQMRHEVDKWKNRFEERRQDDFEQLRNEVDEWKGRFEASGTSLAKVTVQLSAAQQAAGRSDCKIIVLEEENQHLHHRIRELEMCEENQKTLTEQNQRLYHEVDQQKQVVEQQLVQMEQLRHEVDQWKNRSEERRQDDFEQLRNEVDEWKGRFKVSETSLAKVTVQLSAAQQAAEESHCKIIVLEEENQYLGQKVKKMELSEENQKALTDQNNHEVDRLKQLVQLASSEQAAEESRCANNTLEETVQKPQDMEKLEVCAEIQKTSLKEENQYLQRRMRKCEEKTKISEKQPEITQRKSDNCNLISEVAKVQSPKSEIEKQNGIRAANAKCEAESFRVACFVSEFGSRYFSEKCQDQTFSQEMEEEQVEVCEEKLEELEDCTDTEQDVLFMQEEKDRTAAEKSTLNSEEYDHKKYVEEYREEIEKSRREACQLKNS</sequence>
<keyword evidence="1" id="KW-0175">Coiled coil</keyword>
<comment type="caution">
    <text evidence="3">The sequence shown here is derived from an EMBL/GenBank/DDBJ whole genome shotgun (WGS) entry which is preliminary data.</text>
</comment>
<name>A0AAW0NRG9_9GOBI</name>
<dbReference type="EMBL" id="JBBPFD010000011">
    <property type="protein sequence ID" value="KAK7907145.1"/>
    <property type="molecule type" value="Genomic_DNA"/>
</dbReference>
<keyword evidence="4" id="KW-1185">Reference proteome</keyword>
<dbReference type="Proteomes" id="UP001460270">
    <property type="component" value="Unassembled WGS sequence"/>
</dbReference>
<reference evidence="4" key="1">
    <citation type="submission" date="2024-04" db="EMBL/GenBank/DDBJ databases">
        <title>Salinicola lusitanus LLJ914,a marine bacterium isolated from the Okinawa Trough.</title>
        <authorList>
            <person name="Li J."/>
        </authorList>
    </citation>
    <scope>NUCLEOTIDE SEQUENCE [LARGE SCALE GENOMIC DNA]</scope>
</reference>
<feature type="coiled-coil region" evidence="1">
    <location>
        <begin position="333"/>
        <end position="388"/>
    </location>
</feature>
<feature type="region of interest" description="Disordered" evidence="2">
    <location>
        <begin position="214"/>
        <end position="237"/>
    </location>
</feature>
<organism evidence="3 4">
    <name type="scientific">Mugilogobius chulae</name>
    <name type="common">yellowstripe goby</name>
    <dbReference type="NCBI Taxonomy" id="88201"/>
    <lineage>
        <taxon>Eukaryota</taxon>
        <taxon>Metazoa</taxon>
        <taxon>Chordata</taxon>
        <taxon>Craniata</taxon>
        <taxon>Vertebrata</taxon>
        <taxon>Euteleostomi</taxon>
        <taxon>Actinopterygii</taxon>
        <taxon>Neopterygii</taxon>
        <taxon>Teleostei</taxon>
        <taxon>Neoteleostei</taxon>
        <taxon>Acanthomorphata</taxon>
        <taxon>Gobiaria</taxon>
        <taxon>Gobiiformes</taxon>
        <taxon>Gobioidei</taxon>
        <taxon>Gobiidae</taxon>
        <taxon>Gobionellinae</taxon>
        <taxon>Mugilogobius</taxon>
    </lineage>
</organism>
<protein>
    <submittedName>
        <fullName evidence="3">Uncharacterized protein</fullName>
    </submittedName>
</protein>
<evidence type="ECO:0000313" key="3">
    <source>
        <dbReference type="EMBL" id="KAK7907145.1"/>
    </source>
</evidence>
<proteinExistence type="predicted"/>
<evidence type="ECO:0000256" key="1">
    <source>
        <dbReference type="SAM" id="Coils"/>
    </source>
</evidence>
<feature type="coiled-coil region" evidence="1">
    <location>
        <begin position="476"/>
        <end position="534"/>
    </location>
</feature>
<feature type="compositionally biased region" description="Basic and acidic residues" evidence="2">
    <location>
        <begin position="218"/>
        <end position="237"/>
    </location>
</feature>
<gene>
    <name evidence="3" type="ORF">WMY93_015757</name>
</gene>
<accession>A0AAW0NRG9</accession>
<feature type="coiled-coil region" evidence="1">
    <location>
        <begin position="4"/>
        <end position="66"/>
    </location>
</feature>
<evidence type="ECO:0000313" key="4">
    <source>
        <dbReference type="Proteomes" id="UP001460270"/>
    </source>
</evidence>